<dbReference type="PROSITE" id="PS50983">
    <property type="entry name" value="FE_B12_PBP"/>
    <property type="match status" value="1"/>
</dbReference>
<evidence type="ECO:0000313" key="3">
    <source>
        <dbReference type="EMBL" id="TEB08837.1"/>
    </source>
</evidence>
<dbReference type="Gene3D" id="3.30.457.10">
    <property type="entry name" value="Copper amine oxidase-like, N-terminal domain"/>
    <property type="match status" value="1"/>
</dbReference>
<dbReference type="InterPro" id="IPR036582">
    <property type="entry name" value="Mao_N_sf"/>
</dbReference>
<dbReference type="InterPro" id="IPR050902">
    <property type="entry name" value="ABC_Transporter_SBP"/>
</dbReference>
<dbReference type="RefSeq" id="WP_134215899.1">
    <property type="nucleotide sequence ID" value="NZ_QFFZ01000074.1"/>
</dbReference>
<comment type="similarity">
    <text evidence="1">Belongs to the bacterial solute-binding protein 8 family.</text>
</comment>
<evidence type="ECO:0000259" key="2">
    <source>
        <dbReference type="PROSITE" id="PS50983"/>
    </source>
</evidence>
<reference evidence="3 4" key="1">
    <citation type="journal article" date="2018" name="Environ. Microbiol.">
        <title>Novel energy conservation strategies and behaviour of Pelotomaculum schinkii driving syntrophic propionate catabolism.</title>
        <authorList>
            <person name="Hidalgo-Ahumada C.A.P."/>
            <person name="Nobu M.K."/>
            <person name="Narihiro T."/>
            <person name="Tamaki H."/>
            <person name="Liu W.T."/>
            <person name="Kamagata Y."/>
            <person name="Stams A.J.M."/>
            <person name="Imachi H."/>
            <person name="Sousa D.Z."/>
        </authorList>
    </citation>
    <scope>NUCLEOTIDE SEQUENCE [LARGE SCALE GENOMIC DNA]</scope>
    <source>
        <strain evidence="3 4">MGP</strain>
    </source>
</reference>
<dbReference type="Gene3D" id="3.40.50.1980">
    <property type="entry name" value="Nitrogenase molybdenum iron protein domain"/>
    <property type="match status" value="2"/>
</dbReference>
<dbReference type="Proteomes" id="UP000297597">
    <property type="component" value="Unassembled WGS sequence"/>
</dbReference>
<gene>
    <name evidence="3" type="primary">yfmC_2</name>
    <name evidence="3" type="ORF">Pmgp_03606</name>
</gene>
<dbReference type="Pfam" id="PF01497">
    <property type="entry name" value="Peripla_BP_2"/>
    <property type="match status" value="1"/>
</dbReference>
<dbReference type="PANTHER" id="PTHR30535">
    <property type="entry name" value="VITAMIN B12-BINDING PROTEIN"/>
    <property type="match status" value="1"/>
</dbReference>
<name>A0A4Y7RKJ1_9FIRM</name>
<accession>A0A4Y7RKJ1</accession>
<proteinExistence type="inferred from homology"/>
<sequence>MKKRFAITAGVILALVMITGVIWAQKNSGNEDNAQNEMNSLPENITMPVNTAESGNTVDASAIKVDINGEPVSFTDIQPYIDGSAVMLPVNVIARALGANVSGDGVNTDMTLLRGNNVYLLKEGSSTVYVNGEVCELSAAAAEKNGSVYVPADFVRDVFGMQTFYDNETSKLSIKMETLPVYFAGGFQIKYLDNGCKLVTDGENFRLLLAPQGKTAPEGYLADKKISIPLKNVVACSATYVGELAELNLLDSLRGVTASEQYWYIPEVKNAMNCGTIKYLGGDKMEAPDYELIKALNPDMVFAYTGAYGQQYIMRKLDEIGVHYAINNEYMEPDFLGRMEWIKFTAAFYNKELEAEKMFNDAVKRINDVTAKVAGLEKPEVAWGLSWGGKVYVENPDSYVGKWITMCGGDYVFKNMGKGYDTQVSMEDFYADAKNADVLIFSSTTNYMRNPSIEEIIQENPLFANIKAVQNGNVWAYAPDWWQVAHAPIFS</sequence>
<organism evidence="3 4">
    <name type="scientific">Pelotomaculum propionicicum</name>
    <dbReference type="NCBI Taxonomy" id="258475"/>
    <lineage>
        <taxon>Bacteria</taxon>
        <taxon>Bacillati</taxon>
        <taxon>Bacillota</taxon>
        <taxon>Clostridia</taxon>
        <taxon>Eubacteriales</taxon>
        <taxon>Desulfotomaculaceae</taxon>
        <taxon>Pelotomaculum</taxon>
    </lineage>
</organism>
<feature type="domain" description="Fe/B12 periplasmic-binding" evidence="2">
    <location>
        <begin position="232"/>
        <end position="491"/>
    </location>
</feature>
<keyword evidence="4" id="KW-1185">Reference proteome</keyword>
<dbReference type="OrthoDB" id="9812528at2"/>
<protein>
    <submittedName>
        <fullName evidence="3">Fe(3+)-citrate-binding protein YfmC</fullName>
    </submittedName>
</protein>
<dbReference type="SUPFAM" id="SSF55383">
    <property type="entry name" value="Copper amine oxidase, domain N"/>
    <property type="match status" value="1"/>
</dbReference>
<evidence type="ECO:0000256" key="1">
    <source>
        <dbReference type="ARBA" id="ARBA00008814"/>
    </source>
</evidence>
<dbReference type="InterPro" id="IPR002491">
    <property type="entry name" value="ABC_transptr_periplasmic_BD"/>
</dbReference>
<evidence type="ECO:0000313" key="4">
    <source>
        <dbReference type="Proteomes" id="UP000297597"/>
    </source>
</evidence>
<comment type="caution">
    <text evidence="3">The sequence shown here is derived from an EMBL/GenBank/DDBJ whole genome shotgun (WGS) entry which is preliminary data.</text>
</comment>
<dbReference type="Pfam" id="PF07833">
    <property type="entry name" value="Cu_amine_oxidN1"/>
    <property type="match status" value="1"/>
</dbReference>
<dbReference type="EMBL" id="QFFZ01000074">
    <property type="protein sequence ID" value="TEB08837.1"/>
    <property type="molecule type" value="Genomic_DNA"/>
</dbReference>
<dbReference type="InterPro" id="IPR012854">
    <property type="entry name" value="Cu_amine_oxidase-like_N"/>
</dbReference>
<dbReference type="AlphaFoldDB" id="A0A4Y7RKJ1"/>
<dbReference type="SUPFAM" id="SSF53807">
    <property type="entry name" value="Helical backbone' metal receptor"/>
    <property type="match status" value="1"/>
</dbReference>
<dbReference type="PANTHER" id="PTHR30535:SF34">
    <property type="entry name" value="MOLYBDATE-BINDING PROTEIN MOLA"/>
    <property type="match status" value="1"/>
</dbReference>